<dbReference type="PIR" id="T08160">
    <property type="entry name" value="T08160"/>
</dbReference>
<organism evidence="1">
    <name type="scientific">Brassica napus</name>
    <name type="common">Rape</name>
    <dbReference type="NCBI Taxonomy" id="3708"/>
    <lineage>
        <taxon>Eukaryota</taxon>
        <taxon>Viridiplantae</taxon>
        <taxon>Streptophyta</taxon>
        <taxon>Embryophyta</taxon>
        <taxon>Tracheophyta</taxon>
        <taxon>Spermatophyta</taxon>
        <taxon>Magnoliopsida</taxon>
        <taxon>eudicotyledons</taxon>
        <taxon>Gunneridae</taxon>
        <taxon>Pentapetalae</taxon>
        <taxon>rosids</taxon>
        <taxon>malvids</taxon>
        <taxon>Brassicales</taxon>
        <taxon>Brassicaceae</taxon>
        <taxon>Brassiceae</taxon>
        <taxon>Brassica</taxon>
    </lineage>
</organism>
<dbReference type="EMBL" id="U66192">
    <property type="protein sequence ID" value="AAB49422.1"/>
    <property type="molecule type" value="mRNA"/>
</dbReference>
<evidence type="ECO:0000313" key="1">
    <source>
        <dbReference type="EMBL" id="AAB49422.1"/>
    </source>
</evidence>
<protein>
    <submittedName>
        <fullName evidence="1">SLL1b</fullName>
    </submittedName>
</protein>
<dbReference type="AlphaFoldDB" id="Q96346"/>
<proteinExistence type="evidence at transcript level"/>
<accession>Q96346</accession>
<name>Q96346_BRANA</name>
<sequence length="24" mass="2986">MLSTIDWDQFYLYVPNRENIINLK</sequence>
<reference evidence="1" key="1">
    <citation type="journal article" date="1996" name="Plant Cell">
        <title>Molecular characterization of the S locus in two self-incompatible Brassica napus lines.</title>
        <authorList>
            <person name="Yu K."/>
            <person name="Schafer U."/>
            <person name="Glavin T.L."/>
            <person name="Goring D.R."/>
            <person name="Rothstein S.J."/>
        </authorList>
    </citation>
    <scope>NUCLEOTIDE SEQUENCE</scope>
</reference>